<evidence type="ECO:0000256" key="3">
    <source>
        <dbReference type="ARBA" id="ARBA00022692"/>
    </source>
</evidence>
<dbReference type="PANTHER" id="PTHR24223:SF353">
    <property type="entry name" value="ABC TRANSPORTER ATP-BINDING PROTEIN_PERMEASE VMR1-RELATED"/>
    <property type="match status" value="1"/>
</dbReference>
<dbReference type="FunFam" id="3.40.50.300:FF:000825">
    <property type="entry name" value="ABC bile acid transporter"/>
    <property type="match status" value="1"/>
</dbReference>
<feature type="domain" description="ABC transporter" evidence="12">
    <location>
        <begin position="632"/>
        <end position="881"/>
    </location>
</feature>
<dbReference type="FunFam" id="3.40.50.300:FF:000565">
    <property type="entry name" value="ABC bile acid transporter"/>
    <property type="match status" value="1"/>
</dbReference>
<keyword evidence="5" id="KW-0547">Nucleotide-binding</keyword>
<evidence type="ECO:0000259" key="13">
    <source>
        <dbReference type="PROSITE" id="PS50929"/>
    </source>
</evidence>
<dbReference type="PANTHER" id="PTHR24223">
    <property type="entry name" value="ATP-BINDING CASSETTE SUB-FAMILY C"/>
    <property type="match status" value="1"/>
</dbReference>
<sequence length="1583" mass="176635">MTDIPLALWLSSSFAVSASLSALVLSVQRGYYHKSKQSTTENGPDNGPLVFDEKRDLTVPFADDTRLLRITFGTFILTALSAYNLFLGVRLLSSNQSPDNVHSVIAAALTLFSWLYALALTITSRRYKFPHEWGWVLNFHLFLLYLVALYASVHKLGVSLWNHGDMTLTEGLPMFLNVLIGVDLVYTTATIDRGPPFLDEHGKRVAGVNVASIWSFLYFNWASPLIKVAGEKKQLDEEDLPTLPPLYRGHNLFYIFGAHRGKTLLRRLFIANYKALTIQVITAVVSASLYYAPAFFMNRLLILIQDITKGQEDDKAMARGFLLVIGLSGTLIVIGLITGQLWYFAASSLQVRVKAMLNVEIYRKTLRRRDISKASADETSGDNEPKDDKTDETEGEKKEDVTSSTGTIVNLMSTDSNRVSEFGTWWWVLLEAPVELTVGIYFLYKLLGVSSFLGLLVLVITLPVNHYNAQLFAKTQDQLMDSRDKRVALMNEVLQGIRQIKFFAWETNWEKRIMQARNLEIKHLRTTYICEVLFSLLWQGLEGKQLTAPIAFTSIAVFDELRFALNVLPEAFIELLQCFVSIRRIQTYLDEEEIENVAPTSSDQVVNISFNDATVGWASPSSTEPQPASVSSDISDTTRLDVNDTFVLKNVNARFPNGEMSLICGATGSGKTLLMLSLLGEAIVVKGTVSCPRSPIVESVSGDFSNVNDIPLQDWILDRAVAYVSQTAWLQNASIRDNILFGLPYVEKRYKDTITACALDKDLSYLEDGDMTEIGEKGITLSGGQKARVALARAVYSRAKNVLMDDVLSAVDAHTAKHLYEKCLMGPLMRDRTRILITHHVGLCVRGSAYLIHIQGGLVNLSGSPSELRQSGALATILEEINDHEEDGDQDEIEESANAVSDSPVSAEDQQATKKPKALVEEENIRAARAVGKVKLRLYRLYLSTVGNPLFWLVIVILVIGARGLDITSNWWLKKWAQSNEKLNDEISGRQLAGLTKALVAPHPSPLSSQSIIFSPFTSSEEVIALDATTDNNLRLYLGVYVAINLINIVIGSSRYAIMYWGTLDASRKLYADLLHRIFRAPLRFYDVTPVGRILNRFSKDFETIDSTIPNDIMNFAIQVVLVTSSIIAVSIVLPVFTIPVIVVAMANVIFGSMFVNASRELKRLDSVTRSPLFTHFSETIVGVTTIRAFGATREFMQEMLKRIDANSRPYYFTWLVNRWVSVRYAVLGAAVNFIAASMILLNLDFMDAATAGFCLSFLLNYTDTMFWAIRRYTSLEMNFNAVERVVEFMEMDQEAPAITDLRPPALWPSEGKIEVEDLEVRYAADLDPVLKGVSFSVLPREKIGIVGRTGSGKSTLALSFFRFVEATKGKIVIDDVNIKDIGTEDLRSNLTIIPQDPTLFSGTLRSNMDPFDQFSDDEVFTALRRVHLLPSSDDEFDANQVEDINANVFSDLITPVSEGGKNFSQGQRQLLCLARALLKRSKVVLMDEATASVDFQTDKAIQKTIATEFADCTILCIAHRLHTVIEYDRILVLDQGKVKEFASPLDLINDVNSVFYKMCHNSGEFESLIALAKSKHQLVDVE</sequence>
<evidence type="ECO:0000256" key="9">
    <source>
        <dbReference type="ARBA" id="ARBA00023180"/>
    </source>
</evidence>
<evidence type="ECO:0000313" key="15">
    <source>
        <dbReference type="Proteomes" id="UP000605846"/>
    </source>
</evidence>
<dbReference type="GO" id="GO:0016887">
    <property type="term" value="F:ATP hydrolysis activity"/>
    <property type="evidence" value="ECO:0007669"/>
    <property type="project" value="InterPro"/>
</dbReference>
<dbReference type="InterPro" id="IPR017871">
    <property type="entry name" value="ABC_transporter-like_CS"/>
</dbReference>
<keyword evidence="2" id="KW-0813">Transport</keyword>
<dbReference type="Gene3D" id="1.20.1560.10">
    <property type="entry name" value="ABC transporter type 1, transmembrane domain"/>
    <property type="match status" value="2"/>
</dbReference>
<feature type="transmembrane region" description="Helical" evidence="11">
    <location>
        <begin position="442"/>
        <end position="464"/>
    </location>
</feature>
<keyword evidence="6" id="KW-0067">ATP-binding</keyword>
<feature type="transmembrane region" description="Helical" evidence="11">
    <location>
        <begin position="1225"/>
        <end position="1244"/>
    </location>
</feature>
<feature type="compositionally biased region" description="Acidic residues" evidence="10">
    <location>
        <begin position="885"/>
        <end position="895"/>
    </location>
</feature>
<dbReference type="CDD" id="cd03244">
    <property type="entry name" value="ABCC_MRP_domain2"/>
    <property type="match status" value="1"/>
</dbReference>
<dbReference type="Pfam" id="PF00005">
    <property type="entry name" value="ABC_tran"/>
    <property type="match status" value="2"/>
</dbReference>
<feature type="transmembrane region" description="Helical" evidence="11">
    <location>
        <begin position="6"/>
        <end position="27"/>
    </location>
</feature>
<keyword evidence="9" id="KW-0325">Glycoprotein</keyword>
<proteinExistence type="predicted"/>
<evidence type="ECO:0000256" key="4">
    <source>
        <dbReference type="ARBA" id="ARBA00022737"/>
    </source>
</evidence>
<evidence type="ECO:0000256" key="11">
    <source>
        <dbReference type="SAM" id="Phobius"/>
    </source>
</evidence>
<evidence type="ECO:0000256" key="6">
    <source>
        <dbReference type="ARBA" id="ARBA00022840"/>
    </source>
</evidence>
<accession>A0A8H7ER05</accession>
<feature type="domain" description="ABC transmembrane type-1" evidence="13">
    <location>
        <begin position="953"/>
        <end position="1278"/>
    </location>
</feature>
<dbReference type="InterPro" id="IPR027417">
    <property type="entry name" value="P-loop_NTPase"/>
</dbReference>
<evidence type="ECO:0000256" key="10">
    <source>
        <dbReference type="SAM" id="MobiDB-lite"/>
    </source>
</evidence>
<name>A0A8H7ER05_9FUNG</name>
<dbReference type="PROSITE" id="PS00211">
    <property type="entry name" value="ABC_TRANSPORTER_1"/>
    <property type="match status" value="2"/>
</dbReference>
<evidence type="ECO:0000256" key="8">
    <source>
        <dbReference type="ARBA" id="ARBA00023136"/>
    </source>
</evidence>
<feature type="transmembrane region" description="Helical" evidence="11">
    <location>
        <begin position="1036"/>
        <end position="1058"/>
    </location>
</feature>
<organism evidence="14 15">
    <name type="scientific">Apophysomyces ossiformis</name>
    <dbReference type="NCBI Taxonomy" id="679940"/>
    <lineage>
        <taxon>Eukaryota</taxon>
        <taxon>Fungi</taxon>
        <taxon>Fungi incertae sedis</taxon>
        <taxon>Mucoromycota</taxon>
        <taxon>Mucoromycotina</taxon>
        <taxon>Mucoromycetes</taxon>
        <taxon>Mucorales</taxon>
        <taxon>Mucorineae</taxon>
        <taxon>Mucoraceae</taxon>
        <taxon>Apophysomyces</taxon>
    </lineage>
</organism>
<dbReference type="SUPFAM" id="SSF90123">
    <property type="entry name" value="ABC transporter transmembrane region"/>
    <property type="match status" value="2"/>
</dbReference>
<feature type="transmembrane region" description="Helical" evidence="11">
    <location>
        <begin position="941"/>
        <end position="962"/>
    </location>
</feature>
<evidence type="ECO:0000256" key="1">
    <source>
        <dbReference type="ARBA" id="ARBA00004141"/>
    </source>
</evidence>
<dbReference type="SMART" id="SM00382">
    <property type="entry name" value="AAA"/>
    <property type="match status" value="2"/>
</dbReference>
<feature type="transmembrane region" description="Helical" evidence="11">
    <location>
        <begin position="67"/>
        <end position="89"/>
    </location>
</feature>
<dbReference type="Proteomes" id="UP000605846">
    <property type="component" value="Unassembled WGS sequence"/>
</dbReference>
<dbReference type="Pfam" id="PF00664">
    <property type="entry name" value="ABC_membrane"/>
    <property type="match status" value="2"/>
</dbReference>
<dbReference type="InterPro" id="IPR050173">
    <property type="entry name" value="ABC_transporter_C-like"/>
</dbReference>
<evidence type="ECO:0000259" key="12">
    <source>
        <dbReference type="PROSITE" id="PS50893"/>
    </source>
</evidence>
<feature type="transmembrane region" description="Helical" evidence="11">
    <location>
        <begin position="276"/>
        <end position="301"/>
    </location>
</feature>
<keyword evidence="4" id="KW-0677">Repeat</keyword>
<keyword evidence="7 11" id="KW-1133">Transmembrane helix</keyword>
<dbReference type="PROSITE" id="PS50893">
    <property type="entry name" value="ABC_TRANSPORTER_2"/>
    <property type="match status" value="2"/>
</dbReference>
<protein>
    <recommendedName>
        <fullName evidence="16">P-loop containing nucleoside triphosphate hydrolase protein</fullName>
    </recommendedName>
</protein>
<dbReference type="InterPro" id="IPR011527">
    <property type="entry name" value="ABC1_TM_dom"/>
</dbReference>
<feature type="transmembrane region" description="Helical" evidence="11">
    <location>
        <begin position="135"/>
        <end position="153"/>
    </location>
</feature>
<keyword evidence="3 11" id="KW-0812">Transmembrane</keyword>
<dbReference type="PROSITE" id="PS50929">
    <property type="entry name" value="ABC_TM1F"/>
    <property type="match status" value="2"/>
</dbReference>
<dbReference type="GO" id="GO:0005524">
    <property type="term" value="F:ATP binding"/>
    <property type="evidence" value="ECO:0007669"/>
    <property type="project" value="UniProtKB-KW"/>
</dbReference>
<evidence type="ECO:0000313" key="14">
    <source>
        <dbReference type="EMBL" id="KAF7728859.1"/>
    </source>
</evidence>
<dbReference type="CDD" id="cd18604">
    <property type="entry name" value="ABC_6TM_VMR1_D2_like"/>
    <property type="match status" value="1"/>
</dbReference>
<feature type="transmembrane region" description="Helical" evidence="11">
    <location>
        <begin position="1250"/>
        <end position="1270"/>
    </location>
</feature>
<feature type="region of interest" description="Disordered" evidence="10">
    <location>
        <begin position="885"/>
        <end position="916"/>
    </location>
</feature>
<dbReference type="OrthoDB" id="6500128at2759"/>
<feature type="transmembrane region" description="Helical" evidence="11">
    <location>
        <begin position="321"/>
        <end position="345"/>
    </location>
</feature>
<feature type="transmembrane region" description="Helical" evidence="11">
    <location>
        <begin position="101"/>
        <end position="123"/>
    </location>
</feature>
<dbReference type="Gene3D" id="3.40.50.300">
    <property type="entry name" value="P-loop containing nucleotide triphosphate hydrolases"/>
    <property type="match status" value="2"/>
</dbReference>
<feature type="compositionally biased region" description="Polar residues" evidence="10">
    <location>
        <begin position="898"/>
        <end position="910"/>
    </location>
</feature>
<evidence type="ECO:0000256" key="5">
    <source>
        <dbReference type="ARBA" id="ARBA00022741"/>
    </source>
</evidence>
<evidence type="ECO:0000256" key="2">
    <source>
        <dbReference type="ARBA" id="ARBA00022448"/>
    </source>
</evidence>
<keyword evidence="8 11" id="KW-0472">Membrane</keyword>
<feature type="domain" description="ABC transporter" evidence="12">
    <location>
        <begin position="1314"/>
        <end position="1561"/>
    </location>
</feature>
<comment type="subcellular location">
    <subcellularLocation>
        <location evidence="1">Membrane</location>
        <topology evidence="1">Multi-pass membrane protein</topology>
    </subcellularLocation>
</comment>
<dbReference type="GO" id="GO:0140359">
    <property type="term" value="F:ABC-type transporter activity"/>
    <property type="evidence" value="ECO:0007669"/>
    <property type="project" value="InterPro"/>
</dbReference>
<keyword evidence="15" id="KW-1185">Reference proteome</keyword>
<dbReference type="CDD" id="cd18596">
    <property type="entry name" value="ABC_6TM_VMR1_D1_like"/>
    <property type="match status" value="1"/>
</dbReference>
<evidence type="ECO:0000256" key="7">
    <source>
        <dbReference type="ARBA" id="ARBA00022989"/>
    </source>
</evidence>
<dbReference type="InterPro" id="IPR003593">
    <property type="entry name" value="AAA+_ATPase"/>
</dbReference>
<comment type="caution">
    <text evidence="14">The sequence shown here is derived from an EMBL/GenBank/DDBJ whole genome shotgun (WGS) entry which is preliminary data.</text>
</comment>
<dbReference type="InterPro" id="IPR003439">
    <property type="entry name" value="ABC_transporter-like_ATP-bd"/>
</dbReference>
<feature type="domain" description="ABC transmembrane type-1" evidence="13">
    <location>
        <begin position="275"/>
        <end position="541"/>
    </location>
</feature>
<gene>
    <name evidence="14" type="ORF">EC973_005485</name>
</gene>
<dbReference type="GO" id="GO:0000329">
    <property type="term" value="C:fungal-type vacuole membrane"/>
    <property type="evidence" value="ECO:0007669"/>
    <property type="project" value="TreeGrafter"/>
</dbReference>
<reference evidence="14" key="1">
    <citation type="submission" date="2020-01" db="EMBL/GenBank/DDBJ databases">
        <title>Genome Sequencing of Three Apophysomyces-Like Fungal Strains Confirms a Novel Fungal Genus in the Mucoromycota with divergent Burkholderia-like Endosymbiotic Bacteria.</title>
        <authorList>
            <person name="Stajich J.E."/>
            <person name="Macias A.M."/>
            <person name="Carter-House D."/>
            <person name="Lovett B."/>
            <person name="Kasson L.R."/>
            <person name="Berry K."/>
            <person name="Grigoriev I."/>
            <person name="Chang Y."/>
            <person name="Spatafora J."/>
            <person name="Kasson M.T."/>
        </authorList>
    </citation>
    <scope>NUCLEOTIDE SEQUENCE</scope>
    <source>
        <strain evidence="14">NRRL A-21654</strain>
    </source>
</reference>
<dbReference type="InterPro" id="IPR036640">
    <property type="entry name" value="ABC1_TM_sf"/>
</dbReference>
<feature type="transmembrane region" description="Helical" evidence="11">
    <location>
        <begin position="1113"/>
        <end position="1133"/>
    </location>
</feature>
<feature type="region of interest" description="Disordered" evidence="10">
    <location>
        <begin position="373"/>
        <end position="404"/>
    </location>
</feature>
<evidence type="ECO:0008006" key="16">
    <source>
        <dbReference type="Google" id="ProtNLM"/>
    </source>
</evidence>
<dbReference type="CDD" id="cd03250">
    <property type="entry name" value="ABCC_MRP_domain1"/>
    <property type="match status" value="1"/>
</dbReference>
<dbReference type="SUPFAM" id="SSF52540">
    <property type="entry name" value="P-loop containing nucleoside triphosphate hydrolases"/>
    <property type="match status" value="2"/>
</dbReference>
<dbReference type="EMBL" id="JABAYA010000031">
    <property type="protein sequence ID" value="KAF7728859.1"/>
    <property type="molecule type" value="Genomic_DNA"/>
</dbReference>